<dbReference type="InterPro" id="IPR036525">
    <property type="entry name" value="Tubulin/FtsZ_GTPase_sf"/>
</dbReference>
<dbReference type="InterPro" id="IPR020805">
    <property type="entry name" value="Cell_div_FtsZ_CS"/>
</dbReference>
<organism evidence="6">
    <name type="scientific">marine metagenome</name>
    <dbReference type="NCBI Taxonomy" id="408172"/>
    <lineage>
        <taxon>unclassified sequences</taxon>
        <taxon>metagenomes</taxon>
        <taxon>ecological metagenomes</taxon>
    </lineage>
</organism>
<protein>
    <recommendedName>
        <fullName evidence="7">Tubulin/FtsZ GTPase domain-containing protein</fullName>
    </recommendedName>
</protein>
<dbReference type="InterPro" id="IPR045061">
    <property type="entry name" value="FtsZ/CetZ"/>
</dbReference>
<dbReference type="InterPro" id="IPR024757">
    <property type="entry name" value="FtsZ_C"/>
</dbReference>
<dbReference type="SMART" id="SM00865">
    <property type="entry name" value="Tubulin_C"/>
    <property type="match status" value="1"/>
</dbReference>
<reference evidence="6" key="1">
    <citation type="submission" date="2018-05" db="EMBL/GenBank/DDBJ databases">
        <authorList>
            <person name="Lanie J.A."/>
            <person name="Ng W.-L."/>
            <person name="Kazmierczak K.M."/>
            <person name="Andrzejewski T.M."/>
            <person name="Davidsen T.M."/>
            <person name="Wayne K.J."/>
            <person name="Tettelin H."/>
            <person name="Glass J.I."/>
            <person name="Rusch D."/>
            <person name="Podicherti R."/>
            <person name="Tsui H.-C.T."/>
            <person name="Winkler M.E."/>
        </authorList>
    </citation>
    <scope>NUCLEOTIDE SEQUENCE</scope>
</reference>
<gene>
    <name evidence="6" type="ORF">METZ01_LOCUS36023</name>
</gene>
<comment type="similarity">
    <text evidence="1">Belongs to the FtsZ family.</text>
</comment>
<dbReference type="GO" id="GO:0005737">
    <property type="term" value="C:cytoplasm"/>
    <property type="evidence" value="ECO:0007669"/>
    <property type="project" value="TreeGrafter"/>
</dbReference>
<dbReference type="PROSITE" id="PS01135">
    <property type="entry name" value="FTSZ_2"/>
    <property type="match status" value="1"/>
</dbReference>
<evidence type="ECO:0000256" key="2">
    <source>
        <dbReference type="ARBA" id="ARBA00022741"/>
    </source>
</evidence>
<dbReference type="GO" id="GO:0032153">
    <property type="term" value="C:cell division site"/>
    <property type="evidence" value="ECO:0007669"/>
    <property type="project" value="TreeGrafter"/>
</dbReference>
<proteinExistence type="inferred from homology"/>
<dbReference type="InterPro" id="IPR003008">
    <property type="entry name" value="Tubulin_FtsZ_GTPase"/>
</dbReference>
<dbReference type="SUPFAM" id="SSF52490">
    <property type="entry name" value="Tubulin nucleotide-binding domain-like"/>
    <property type="match status" value="1"/>
</dbReference>
<accession>A0A381QX48</accession>
<evidence type="ECO:0000313" key="6">
    <source>
        <dbReference type="EMBL" id="SUZ83169.1"/>
    </source>
</evidence>
<dbReference type="PANTHER" id="PTHR30314">
    <property type="entry name" value="CELL DIVISION PROTEIN FTSZ-RELATED"/>
    <property type="match status" value="1"/>
</dbReference>
<dbReference type="NCBIfam" id="TIGR00065">
    <property type="entry name" value="ftsZ"/>
    <property type="match status" value="1"/>
</dbReference>
<evidence type="ECO:0000259" key="4">
    <source>
        <dbReference type="SMART" id="SM00864"/>
    </source>
</evidence>
<name>A0A381QX48_9ZZZZ</name>
<dbReference type="InterPro" id="IPR008280">
    <property type="entry name" value="Tub_FtsZ_C"/>
</dbReference>
<dbReference type="GO" id="GO:0005525">
    <property type="term" value="F:GTP binding"/>
    <property type="evidence" value="ECO:0007669"/>
    <property type="project" value="UniProtKB-KW"/>
</dbReference>
<dbReference type="Gene3D" id="3.30.1330.20">
    <property type="entry name" value="Tubulin/FtsZ, C-terminal domain"/>
    <property type="match status" value="1"/>
</dbReference>
<dbReference type="PRINTS" id="PR00423">
    <property type="entry name" value="CELLDVISFTSZ"/>
</dbReference>
<dbReference type="AlphaFoldDB" id="A0A381QX48"/>
<dbReference type="EMBL" id="UINC01001538">
    <property type="protein sequence ID" value="SUZ83169.1"/>
    <property type="molecule type" value="Genomic_DNA"/>
</dbReference>
<keyword evidence="2" id="KW-0547">Nucleotide-binding</keyword>
<dbReference type="CDD" id="cd02201">
    <property type="entry name" value="FtsZ_type1"/>
    <property type="match status" value="1"/>
</dbReference>
<evidence type="ECO:0000259" key="5">
    <source>
        <dbReference type="SMART" id="SM00865"/>
    </source>
</evidence>
<dbReference type="Gene3D" id="3.40.50.1440">
    <property type="entry name" value="Tubulin/FtsZ, GTPase domain"/>
    <property type="match status" value="1"/>
</dbReference>
<dbReference type="InterPro" id="IPR018316">
    <property type="entry name" value="Tubulin/FtsZ_2-layer-sand-dom"/>
</dbReference>
<dbReference type="PANTHER" id="PTHR30314:SF3">
    <property type="entry name" value="MITOCHONDRIAL DIVISION PROTEIN FSZA"/>
    <property type="match status" value="1"/>
</dbReference>
<dbReference type="Pfam" id="PF00091">
    <property type="entry name" value="Tubulin"/>
    <property type="match status" value="1"/>
</dbReference>
<dbReference type="HAMAP" id="MF_00909">
    <property type="entry name" value="FtsZ"/>
    <property type="match status" value="1"/>
</dbReference>
<dbReference type="SMART" id="SM00864">
    <property type="entry name" value="Tubulin"/>
    <property type="match status" value="1"/>
</dbReference>
<dbReference type="GO" id="GO:0051301">
    <property type="term" value="P:cell division"/>
    <property type="evidence" value="ECO:0007669"/>
    <property type="project" value="TreeGrafter"/>
</dbReference>
<evidence type="ECO:0000256" key="1">
    <source>
        <dbReference type="ARBA" id="ARBA00009690"/>
    </source>
</evidence>
<evidence type="ECO:0008006" key="7">
    <source>
        <dbReference type="Google" id="ProtNLM"/>
    </source>
</evidence>
<dbReference type="Pfam" id="PF12327">
    <property type="entry name" value="FtsZ_C"/>
    <property type="match status" value="1"/>
</dbReference>
<dbReference type="InterPro" id="IPR037103">
    <property type="entry name" value="Tubulin/FtsZ-like_C"/>
</dbReference>
<feature type="domain" description="Tubulin/FtsZ 2-layer sandwich" evidence="5">
    <location>
        <begin position="209"/>
        <end position="330"/>
    </location>
</feature>
<dbReference type="GO" id="GO:0003924">
    <property type="term" value="F:GTPase activity"/>
    <property type="evidence" value="ECO:0007669"/>
    <property type="project" value="InterPro"/>
</dbReference>
<keyword evidence="3" id="KW-0342">GTP-binding</keyword>
<dbReference type="PROSITE" id="PS01134">
    <property type="entry name" value="FTSZ_1"/>
    <property type="match status" value="1"/>
</dbReference>
<dbReference type="SUPFAM" id="SSF55307">
    <property type="entry name" value="Tubulin C-terminal domain-like"/>
    <property type="match status" value="1"/>
</dbReference>
<dbReference type="FunFam" id="3.40.50.1440:FF:000001">
    <property type="entry name" value="Cell division protein FtsZ"/>
    <property type="match status" value="1"/>
</dbReference>
<feature type="domain" description="Tubulin/FtsZ GTPase" evidence="4">
    <location>
        <begin position="14"/>
        <end position="207"/>
    </location>
</feature>
<sequence>MAFEFEIPSHHRSIIKVIGVGGGGSNAVNYMHSIGIINVEFIVCNTDIQALHSSTVKNQLQIGIELTKGLGAGSDPSKGRDAAQESSHQIRELLRSDDTKMLFITAGMGGGTGTGAAPIIAKIAKELDILTVGIVTVPFNFEGKAKMQKALDGIDQLKKNCDSVITILNEKLIEIYGNLSQSKAFEKADNIIATGAKCIAEIVTVPGKINVDFEDVKTVMKNAGTSVMGSAESSGENRAKDAVEKAINSPLLNDRSIDGARKILLNIVSGGGENELSTIELEIISKFIHDSASSNVDFIFGTSYDGSLEDKIKVTVIATGFSINETEELSDNILENKIDGLMPESQINLFDSDIENNEIEFLSSSNQEEEVVHDIDEDYEEDEDILEPEYSESNINDRSENVIIEELDSVDDPNDKFDISNKKNEYLLKREDRVNDYKNQIYDKDSYEEKLAIPAFKRKNINLSTDDDIINNNTKTINFNEED</sequence>
<dbReference type="InterPro" id="IPR000158">
    <property type="entry name" value="Cell_div_FtsZ"/>
</dbReference>
<evidence type="ECO:0000256" key="3">
    <source>
        <dbReference type="ARBA" id="ARBA00023134"/>
    </source>
</evidence>